<dbReference type="AlphaFoldDB" id="E0Y0B4"/>
<evidence type="ECO:0008006" key="4">
    <source>
        <dbReference type="Google" id="ProtNLM"/>
    </source>
</evidence>
<dbReference type="SUPFAM" id="SSF111369">
    <property type="entry name" value="HlyD-like secretion proteins"/>
    <property type="match status" value="1"/>
</dbReference>
<dbReference type="GO" id="GO:1990281">
    <property type="term" value="C:efflux pump complex"/>
    <property type="evidence" value="ECO:0007669"/>
    <property type="project" value="TreeGrafter"/>
</dbReference>
<dbReference type="PANTHER" id="PTHR30469">
    <property type="entry name" value="MULTIDRUG RESISTANCE PROTEIN MDTA"/>
    <property type="match status" value="1"/>
</dbReference>
<proteinExistence type="predicted"/>
<keyword evidence="1" id="KW-0175">Coiled coil</keyword>
<feature type="coiled-coil region" evidence="1">
    <location>
        <begin position="118"/>
        <end position="163"/>
    </location>
</feature>
<keyword evidence="2" id="KW-0472">Membrane</keyword>
<name>E0Y0B4_9PROT</name>
<protein>
    <recommendedName>
        <fullName evidence="4">Membrane-fusion protein</fullName>
    </recommendedName>
</protein>
<organism evidence="3">
    <name type="scientific">uncultured alpha proteobacterium EB080_L06A09</name>
    <dbReference type="NCBI Taxonomy" id="710794"/>
    <lineage>
        <taxon>Bacteria</taxon>
        <taxon>Pseudomonadati</taxon>
        <taxon>Pseudomonadota</taxon>
        <taxon>Alphaproteobacteria</taxon>
        <taxon>environmental samples</taxon>
    </lineage>
</organism>
<dbReference type="PANTHER" id="PTHR30469:SF15">
    <property type="entry name" value="HLYD FAMILY OF SECRETION PROTEINS"/>
    <property type="match status" value="1"/>
</dbReference>
<feature type="transmembrane region" description="Helical" evidence="2">
    <location>
        <begin position="7"/>
        <end position="28"/>
    </location>
</feature>
<dbReference type="Gene3D" id="2.40.420.20">
    <property type="match status" value="1"/>
</dbReference>
<dbReference type="Gene3D" id="2.40.30.170">
    <property type="match status" value="1"/>
</dbReference>
<evidence type="ECO:0000256" key="1">
    <source>
        <dbReference type="SAM" id="Coils"/>
    </source>
</evidence>
<accession>E0Y0B4</accession>
<evidence type="ECO:0000256" key="2">
    <source>
        <dbReference type="SAM" id="Phobius"/>
    </source>
</evidence>
<dbReference type="GO" id="GO:0015562">
    <property type="term" value="F:efflux transmembrane transporter activity"/>
    <property type="evidence" value="ECO:0007669"/>
    <property type="project" value="TreeGrafter"/>
</dbReference>
<keyword evidence="2" id="KW-0812">Transmembrane</keyword>
<dbReference type="Gene3D" id="2.40.50.100">
    <property type="match status" value="1"/>
</dbReference>
<sequence length="483" mass="52503">MRFFNRSIFGLFLTVLTIGVLLIAVYVFKNAQGDREDRKRPRSDRERSFSVYVLPLKIESINPEVTVFGEVVSGRTLELRTSAGGKLVQMSENFRKGGTVSEGELLFATDPSSANAEVQLAETDLMEAKAELSEAEDALLLSNDELRAASHQYELRIQAAKRQRSLLKRGVGTEAAVEAAELSASSSETQTLSKRQAVANSKARINRAKTSLKRTIINLNESQRKLKDLAVKAGFDGVLANVTGVLGGLVNPNERLGELIDPNALEVSFRISSEQFVNLESVEGGIKAASVSIYFTGLDTVIPAVIERSSAAVGEGMTGREIFARLVGKNAAAVRVGDFVTVKLIEPELQNVSIIPSTASTSRGEVLVVGDDKRLRAANVNILRKQGDNIIIQSDNLSGLSIVKQRTPQLGTGILIEPRFEGVVEIPSPPENVVLSPEQQEKMLNHIKKGRMPDGVKKRIMDKISTGTIPKSMYDRITDSMGS</sequence>
<keyword evidence="2" id="KW-1133">Transmembrane helix</keyword>
<dbReference type="EMBL" id="GU474938">
    <property type="protein sequence ID" value="ADI20105.1"/>
    <property type="molecule type" value="Genomic_DNA"/>
</dbReference>
<evidence type="ECO:0000313" key="3">
    <source>
        <dbReference type="EMBL" id="ADI20105.1"/>
    </source>
</evidence>
<reference evidence="3" key="1">
    <citation type="journal article" date="2011" name="Environ. Microbiol.">
        <title>Time-series analyses of Monterey Bay coastal microbial picoplankton using a 'genome proxy' microarray.</title>
        <authorList>
            <person name="Rich V.I."/>
            <person name="Pham V.D."/>
            <person name="Eppley J."/>
            <person name="Shi Y."/>
            <person name="DeLong E.F."/>
        </authorList>
    </citation>
    <scope>NUCLEOTIDE SEQUENCE</scope>
</reference>
<dbReference type="Gene3D" id="1.10.287.470">
    <property type="entry name" value="Helix hairpin bin"/>
    <property type="match status" value="1"/>
</dbReference>